<name>A0A4R8DEN6_9BACT</name>
<accession>A0A4R8DEN6</accession>
<keyword evidence="5" id="KW-1185">Reference proteome</keyword>
<comment type="caution">
    <text evidence="4">The sequence shown here is derived from an EMBL/GenBank/DDBJ whole genome shotgun (WGS) entry which is preliminary data.</text>
</comment>
<dbReference type="PANTHER" id="PTHR43477:SF1">
    <property type="entry name" value="DIHYDROANTICAPSIN 7-DEHYDROGENASE"/>
    <property type="match status" value="1"/>
</dbReference>
<dbReference type="AlphaFoldDB" id="A0A4R8DEN6"/>
<dbReference type="EMBL" id="SODV01000002">
    <property type="protein sequence ID" value="TDW95857.1"/>
    <property type="molecule type" value="Genomic_DNA"/>
</dbReference>
<dbReference type="PRINTS" id="PR00080">
    <property type="entry name" value="SDRFAMILY"/>
</dbReference>
<dbReference type="InterPro" id="IPR002347">
    <property type="entry name" value="SDR_fam"/>
</dbReference>
<dbReference type="CDD" id="cd05233">
    <property type="entry name" value="SDR_c"/>
    <property type="match status" value="1"/>
</dbReference>
<dbReference type="RefSeq" id="WP_133995603.1">
    <property type="nucleotide sequence ID" value="NZ_SODV01000002.1"/>
</dbReference>
<evidence type="ECO:0000256" key="2">
    <source>
        <dbReference type="ARBA" id="ARBA00023002"/>
    </source>
</evidence>
<evidence type="ECO:0000313" key="4">
    <source>
        <dbReference type="EMBL" id="TDW95857.1"/>
    </source>
</evidence>
<organism evidence="4 5">
    <name type="scientific">Dinghuibacter silviterrae</name>
    <dbReference type="NCBI Taxonomy" id="1539049"/>
    <lineage>
        <taxon>Bacteria</taxon>
        <taxon>Pseudomonadati</taxon>
        <taxon>Bacteroidota</taxon>
        <taxon>Chitinophagia</taxon>
        <taxon>Chitinophagales</taxon>
        <taxon>Chitinophagaceae</taxon>
        <taxon>Dinghuibacter</taxon>
    </lineage>
</organism>
<comment type="similarity">
    <text evidence="1">Belongs to the short-chain dehydrogenases/reductases (SDR) family.</text>
</comment>
<evidence type="ECO:0000313" key="5">
    <source>
        <dbReference type="Proteomes" id="UP000294498"/>
    </source>
</evidence>
<proteinExistence type="inferred from homology"/>
<dbReference type="OrthoDB" id="597477at2"/>
<dbReference type="PANTHER" id="PTHR43477">
    <property type="entry name" value="DIHYDROANTICAPSIN 7-DEHYDROGENASE"/>
    <property type="match status" value="1"/>
</dbReference>
<dbReference type="PROSITE" id="PS00061">
    <property type="entry name" value="ADH_SHORT"/>
    <property type="match status" value="1"/>
</dbReference>
<evidence type="ECO:0000256" key="1">
    <source>
        <dbReference type="ARBA" id="ARBA00006484"/>
    </source>
</evidence>
<dbReference type="Pfam" id="PF13561">
    <property type="entry name" value="adh_short_C2"/>
    <property type="match status" value="1"/>
</dbReference>
<keyword evidence="2" id="KW-0560">Oxidoreductase</keyword>
<sequence length="256" mass="27157">MFSLQQKSAVITGAGSGIGKAIAQTFSQARATVHLVDLNPDALQQTLSDLPAERSFAYPCNVVSQEAVAGITSKILERSGAIDILVNAAGIAHVGKLDTTTEEDFDKVFAVNVKGVYNMMRAVIGPMTARKNGVILNIASIASTVGIPDRFAYSMSKGAVLTMTLSVAKDYIGQGIRCNCVSPARVHTPFVDGFIAKNYPGREAEMFDKLSKTQPIGRMAKPAEIGALALYLCSDEAGFITGCDYPIDGGFIKLNN</sequence>
<dbReference type="GO" id="GO:0016491">
    <property type="term" value="F:oxidoreductase activity"/>
    <property type="evidence" value="ECO:0007669"/>
    <property type="project" value="UniProtKB-KW"/>
</dbReference>
<gene>
    <name evidence="4" type="ORF">EDB95_3677</name>
</gene>
<dbReference type="InterPro" id="IPR036291">
    <property type="entry name" value="NAD(P)-bd_dom_sf"/>
</dbReference>
<dbReference type="NCBIfam" id="NF005559">
    <property type="entry name" value="PRK07231.1"/>
    <property type="match status" value="1"/>
</dbReference>
<dbReference type="InterPro" id="IPR057326">
    <property type="entry name" value="KR_dom"/>
</dbReference>
<dbReference type="SMART" id="SM00822">
    <property type="entry name" value="PKS_KR"/>
    <property type="match status" value="1"/>
</dbReference>
<dbReference type="SUPFAM" id="SSF51735">
    <property type="entry name" value="NAD(P)-binding Rossmann-fold domains"/>
    <property type="match status" value="1"/>
</dbReference>
<feature type="domain" description="Ketoreductase" evidence="3">
    <location>
        <begin position="7"/>
        <end position="175"/>
    </location>
</feature>
<dbReference type="Gene3D" id="3.40.50.720">
    <property type="entry name" value="NAD(P)-binding Rossmann-like Domain"/>
    <property type="match status" value="1"/>
</dbReference>
<protein>
    <submittedName>
        <fullName evidence="4">NAD(P)-dependent dehydrogenase (Short-subunit alcohol dehydrogenase family)</fullName>
    </submittedName>
</protein>
<dbReference type="PRINTS" id="PR00081">
    <property type="entry name" value="GDHRDH"/>
</dbReference>
<dbReference type="InterPro" id="IPR051122">
    <property type="entry name" value="SDR_DHRS6-like"/>
</dbReference>
<evidence type="ECO:0000259" key="3">
    <source>
        <dbReference type="SMART" id="SM00822"/>
    </source>
</evidence>
<dbReference type="InterPro" id="IPR020904">
    <property type="entry name" value="Sc_DH/Rdtase_CS"/>
</dbReference>
<dbReference type="Proteomes" id="UP000294498">
    <property type="component" value="Unassembled WGS sequence"/>
</dbReference>
<reference evidence="4 5" key="1">
    <citation type="submission" date="2019-03" db="EMBL/GenBank/DDBJ databases">
        <title>Genomic Encyclopedia of Type Strains, Phase IV (KMG-IV): sequencing the most valuable type-strain genomes for metagenomic binning, comparative biology and taxonomic classification.</title>
        <authorList>
            <person name="Goeker M."/>
        </authorList>
    </citation>
    <scope>NUCLEOTIDE SEQUENCE [LARGE SCALE GENOMIC DNA]</scope>
    <source>
        <strain evidence="4 5">DSM 100059</strain>
    </source>
</reference>
<dbReference type="FunFam" id="3.40.50.720:FF:000084">
    <property type="entry name" value="Short-chain dehydrogenase reductase"/>
    <property type="match status" value="1"/>
</dbReference>